<dbReference type="InterPro" id="IPR008972">
    <property type="entry name" value="Cupredoxin"/>
</dbReference>
<dbReference type="PANTHER" id="PTHR33021">
    <property type="entry name" value="BLUE COPPER PROTEIN"/>
    <property type="match status" value="1"/>
</dbReference>
<sequence length="225" mass="24075">MAPQMYTCLSLVLFASFTCSSYGYQFSVGGRDGWVLNPSESYSHWAQRLRFQVNDTLLFKYKKGVESVLEVNKDDFDNCNTSNPKVKLEDGNSIFKFDRSGPFYFITANKSNCDKGQKIIIVVLAVRTPPSAKTPPHAPTPTAHAPASSSPPKGSPLPPSPAARPPVNAPTPAPTTGNTPEDTHPPSRSPPHHSFAAPAFTSSVVLVSTVSLVLSVALGGFIVSS</sequence>
<dbReference type="GO" id="GO:0098552">
    <property type="term" value="C:side of membrane"/>
    <property type="evidence" value="ECO:0007669"/>
    <property type="project" value="UniProtKB-KW"/>
</dbReference>
<dbReference type="CDD" id="cd11019">
    <property type="entry name" value="OsENODL1_like"/>
    <property type="match status" value="1"/>
</dbReference>
<evidence type="ECO:0000256" key="11">
    <source>
        <dbReference type="SAM" id="Phobius"/>
    </source>
</evidence>
<evidence type="ECO:0000256" key="8">
    <source>
        <dbReference type="ARBA" id="ARBA00023288"/>
    </source>
</evidence>
<dbReference type="AlphaFoldDB" id="A0ABD1QJF0"/>
<evidence type="ECO:0000256" key="9">
    <source>
        <dbReference type="ARBA" id="ARBA00035011"/>
    </source>
</evidence>
<dbReference type="Pfam" id="PF02298">
    <property type="entry name" value="Cu_bind_like"/>
    <property type="match status" value="1"/>
</dbReference>
<keyword evidence="2" id="KW-1003">Cell membrane</keyword>
<accession>A0ABD1QJF0</accession>
<evidence type="ECO:0000259" key="13">
    <source>
        <dbReference type="PROSITE" id="PS51485"/>
    </source>
</evidence>
<evidence type="ECO:0000256" key="10">
    <source>
        <dbReference type="SAM" id="MobiDB-lite"/>
    </source>
</evidence>
<keyword evidence="15" id="KW-1185">Reference proteome</keyword>
<feature type="signal peptide" evidence="12">
    <location>
        <begin position="1"/>
        <end position="23"/>
    </location>
</feature>
<evidence type="ECO:0000256" key="1">
    <source>
        <dbReference type="ARBA" id="ARBA00004609"/>
    </source>
</evidence>
<keyword evidence="11" id="KW-1133">Transmembrane helix</keyword>
<feature type="domain" description="Phytocyanin" evidence="13">
    <location>
        <begin position="24"/>
        <end position="125"/>
    </location>
</feature>
<dbReference type="PANTHER" id="PTHR33021:SF185">
    <property type="entry name" value="EARLY NODULIN-LIKE PROTEIN 3-RELATED"/>
    <property type="match status" value="1"/>
</dbReference>
<evidence type="ECO:0000256" key="3">
    <source>
        <dbReference type="ARBA" id="ARBA00022622"/>
    </source>
</evidence>
<dbReference type="Proteomes" id="UP001604336">
    <property type="component" value="Unassembled WGS sequence"/>
</dbReference>
<dbReference type="EMBL" id="JBFOLK010000011">
    <property type="protein sequence ID" value="KAL2476357.1"/>
    <property type="molecule type" value="Genomic_DNA"/>
</dbReference>
<feature type="compositionally biased region" description="Pro residues" evidence="10">
    <location>
        <begin position="153"/>
        <end position="173"/>
    </location>
</feature>
<reference evidence="15" key="1">
    <citation type="submission" date="2024-07" db="EMBL/GenBank/DDBJ databases">
        <title>Two chromosome-level genome assemblies of Korean endemic species Abeliophyllum distichum and Forsythia ovata (Oleaceae).</title>
        <authorList>
            <person name="Jang H."/>
        </authorList>
    </citation>
    <scope>NUCLEOTIDE SEQUENCE [LARGE SCALE GENOMIC DNA]</scope>
</reference>
<evidence type="ECO:0000256" key="6">
    <source>
        <dbReference type="ARBA" id="ARBA00023157"/>
    </source>
</evidence>
<dbReference type="InterPro" id="IPR039391">
    <property type="entry name" value="Phytocyanin-like"/>
</dbReference>
<dbReference type="InterPro" id="IPR003245">
    <property type="entry name" value="Phytocyanin_dom"/>
</dbReference>
<dbReference type="SUPFAM" id="SSF49503">
    <property type="entry name" value="Cupredoxins"/>
    <property type="match status" value="1"/>
</dbReference>
<keyword evidence="6" id="KW-1015">Disulfide bond</keyword>
<gene>
    <name evidence="14" type="ORF">Adt_37093</name>
</gene>
<feature type="compositionally biased region" description="Low complexity" evidence="10">
    <location>
        <begin position="140"/>
        <end position="152"/>
    </location>
</feature>
<keyword evidence="4 12" id="KW-0732">Signal</keyword>
<dbReference type="GO" id="GO:0005886">
    <property type="term" value="C:plasma membrane"/>
    <property type="evidence" value="ECO:0007669"/>
    <property type="project" value="UniProtKB-SubCell"/>
</dbReference>
<evidence type="ECO:0000256" key="4">
    <source>
        <dbReference type="ARBA" id="ARBA00022729"/>
    </source>
</evidence>
<organism evidence="14 15">
    <name type="scientific">Abeliophyllum distichum</name>
    <dbReference type="NCBI Taxonomy" id="126358"/>
    <lineage>
        <taxon>Eukaryota</taxon>
        <taxon>Viridiplantae</taxon>
        <taxon>Streptophyta</taxon>
        <taxon>Embryophyta</taxon>
        <taxon>Tracheophyta</taxon>
        <taxon>Spermatophyta</taxon>
        <taxon>Magnoliopsida</taxon>
        <taxon>eudicotyledons</taxon>
        <taxon>Gunneridae</taxon>
        <taxon>Pentapetalae</taxon>
        <taxon>asterids</taxon>
        <taxon>lamiids</taxon>
        <taxon>Lamiales</taxon>
        <taxon>Oleaceae</taxon>
        <taxon>Forsythieae</taxon>
        <taxon>Abeliophyllum</taxon>
    </lineage>
</organism>
<evidence type="ECO:0000313" key="14">
    <source>
        <dbReference type="EMBL" id="KAL2476357.1"/>
    </source>
</evidence>
<evidence type="ECO:0000256" key="12">
    <source>
        <dbReference type="SAM" id="SignalP"/>
    </source>
</evidence>
<keyword evidence="8" id="KW-0449">Lipoprotein</keyword>
<feature type="transmembrane region" description="Helical" evidence="11">
    <location>
        <begin position="195"/>
        <end position="223"/>
    </location>
</feature>
<dbReference type="Gene3D" id="2.60.40.420">
    <property type="entry name" value="Cupredoxins - blue copper proteins"/>
    <property type="match status" value="1"/>
</dbReference>
<proteinExistence type="inferred from homology"/>
<keyword evidence="3" id="KW-0336">GPI-anchor</keyword>
<comment type="caution">
    <text evidence="14">The sequence shown here is derived from an EMBL/GenBank/DDBJ whole genome shotgun (WGS) entry which is preliminary data.</text>
</comment>
<evidence type="ECO:0000256" key="7">
    <source>
        <dbReference type="ARBA" id="ARBA00023180"/>
    </source>
</evidence>
<feature type="region of interest" description="Disordered" evidence="10">
    <location>
        <begin position="131"/>
        <end position="194"/>
    </location>
</feature>
<dbReference type="InterPro" id="IPR041846">
    <property type="entry name" value="ENL_dom"/>
</dbReference>
<protein>
    <submittedName>
        <fullName evidence="14">Early nodulin-like protein 1</fullName>
    </submittedName>
</protein>
<keyword evidence="5 11" id="KW-0472">Membrane</keyword>
<keyword evidence="11" id="KW-0812">Transmembrane</keyword>
<name>A0ABD1QJF0_9LAMI</name>
<evidence type="ECO:0000256" key="5">
    <source>
        <dbReference type="ARBA" id="ARBA00023136"/>
    </source>
</evidence>
<dbReference type="FunFam" id="2.60.40.420:FF:000010">
    <property type="entry name" value="Early nodulin-like protein 1"/>
    <property type="match status" value="1"/>
</dbReference>
<comment type="subcellular location">
    <subcellularLocation>
        <location evidence="1">Cell membrane</location>
        <topology evidence="1">Lipid-anchor</topology>
        <topology evidence="1">GPI-anchor</topology>
    </subcellularLocation>
</comment>
<keyword evidence="7" id="KW-0325">Glycoprotein</keyword>
<evidence type="ECO:0000256" key="2">
    <source>
        <dbReference type="ARBA" id="ARBA00022475"/>
    </source>
</evidence>
<feature type="chain" id="PRO_5044777803" evidence="12">
    <location>
        <begin position="24"/>
        <end position="225"/>
    </location>
</feature>
<dbReference type="PROSITE" id="PS51485">
    <property type="entry name" value="PHYTOCYANIN"/>
    <property type="match status" value="1"/>
</dbReference>
<evidence type="ECO:0000313" key="15">
    <source>
        <dbReference type="Proteomes" id="UP001604336"/>
    </source>
</evidence>
<comment type="similarity">
    <text evidence="9">Belongs to the early nodulin-like (ENODL) family.</text>
</comment>